<name>A0A914DGW3_9BILA</name>
<dbReference type="WBParaSite" id="ACRNAN_scaffold2485.g33064.t1">
    <property type="protein sequence ID" value="ACRNAN_scaffold2485.g33064.t1"/>
    <property type="gene ID" value="ACRNAN_scaffold2485.g33064"/>
</dbReference>
<proteinExistence type="predicted"/>
<accession>A0A914DGW3</accession>
<dbReference type="Proteomes" id="UP000887540">
    <property type="component" value="Unplaced"/>
</dbReference>
<reference evidence="2" key="1">
    <citation type="submission" date="2022-11" db="UniProtKB">
        <authorList>
            <consortium name="WormBaseParasite"/>
        </authorList>
    </citation>
    <scope>IDENTIFICATION</scope>
</reference>
<keyword evidence="1" id="KW-1185">Reference proteome</keyword>
<dbReference type="AlphaFoldDB" id="A0A914DGW3"/>
<protein>
    <submittedName>
        <fullName evidence="2">Uncharacterized protein</fullName>
    </submittedName>
</protein>
<sequence length="100" mass="11759">MYKRRLQQNLKRHIAVYSKTPDTHRSAVRIELPPIDQIPVTEMYVERLQFPYPQTPPPGYEEIPLDDQQATTPYNKKSLKKNRVTFMPDPPSYSSTQQDI</sequence>
<organism evidence="1 2">
    <name type="scientific">Acrobeloides nanus</name>
    <dbReference type="NCBI Taxonomy" id="290746"/>
    <lineage>
        <taxon>Eukaryota</taxon>
        <taxon>Metazoa</taxon>
        <taxon>Ecdysozoa</taxon>
        <taxon>Nematoda</taxon>
        <taxon>Chromadorea</taxon>
        <taxon>Rhabditida</taxon>
        <taxon>Tylenchina</taxon>
        <taxon>Cephalobomorpha</taxon>
        <taxon>Cephaloboidea</taxon>
        <taxon>Cephalobidae</taxon>
        <taxon>Acrobeloides</taxon>
    </lineage>
</organism>
<evidence type="ECO:0000313" key="2">
    <source>
        <dbReference type="WBParaSite" id="ACRNAN_scaffold2485.g33064.t1"/>
    </source>
</evidence>
<evidence type="ECO:0000313" key="1">
    <source>
        <dbReference type="Proteomes" id="UP000887540"/>
    </source>
</evidence>